<sequence length="1327" mass="146376">MSTTTTRVAIIGGGVSGLAAAWHLHVQSPPTAADSDDDAATTNNGEGGSGGIGGGGGFDVTVFESENRLGGHAHSLTLDTSKFTCREKKRVVVVDAPDAPDDGRAPPPPDDDDDEVDVDVGFMVYNDANYPNMTRWFERLGTRGEITDMSLSVSLDDGRVEWSSRDLRGLLAVPTNLFRSDFRTFLRDMHRFNVEACRMLLLPHDDPRRSATIGEYLRNEGYSTSFASYYLLPMMAALWSSSHEDVLAFPASSLVEFMCNHRMLQLFDRPVYRTPEGRSATYTGKMADILGDRARIGTPIISLRKKIAKSSSSSSSPSGGLESGTTYEYELFTTGGVSVGTYDRVVFACHPPAAARILESNDGDAVVDGGLIDALDMVEYGDNVVYVHSDPTLMPTRKAAWASWNCMGRSDVLASRLRTAGGGGRGGNGGGRGRDGEAMEGSASGYGNKLDAAAADVGGTSTLEGEDGRMRAVYVTYHLNRLQNLKTTTDVFVSLNPHVPPRPDLVYRRQVMSHPQFNKRTHAGRTMIKERYQGKDGLWFCGAYACYGFHEDGCRSGFEVATSINGIALPWATDAVGDGGGRGKELMVLPPPDLARSTYERNDGYYRRLMRLLTHRIPIAICKSLVTRFLRAAIVKGRLVLKLNDGSCLSFGDGSPCGDDSRPVTARVYDDWFFVKIATQFDLGLARSYMAGQFLVEGLDGEEEYPWTLRSPAGKGGTKAETNGVIGDPVGLTRLFLLFVGNRDMGVIGLRSARQHTYANALQNASGLAISKVGSFINYLRFKIFMDNSERGGSLKNIHAHYDLSNDLFRTFLDRDTLMYSSAIYDAVAAPAAISGQPSSGLLFKGSLEEAQWRKLDTLCDRAQIRPGQTLLDIGFGWGGLSLHAAKKYGCRVTGITLSVEQKALAEERVEKEGLGHLIDFEVVDYRTFARRKDNRGKFDRVISCEMIEAVGHEHLGEFFWAVEQVLAYDGVLVMEAITTPEARYETYLRSTDFINTVIFPGGIAPSLHALIDASYKWSTLTLEHIDNIGLHYAETLAEWRRRFNANEKVVRKLGFDDVFMRVMTKEDWRATVFVWDGILSFIEREEKENQAENGGGGEEEEEKDGKEADDKIEGDGLRLRWRGTWIGCDSVDAAKVRTPRRGAFDEFVSSDHRFEVEGAVSRVTTTGDDDDDDYSKGGGGERLRHWVCMTGGPGYELGDGSEKEYRRDDRHDVYFFSPTLRWSGNLRNQVPNVVLAVGENEFGHFVSVGWLRVGNRITLARRYVGEDDERSGWDVEDLKKAVFEQIATAAVDGHTEIVIPPWQCAAMHADAGHGFKRQKIEPKSES</sequence>
<feature type="region of interest" description="Disordered" evidence="1">
    <location>
        <begin position="28"/>
        <end position="57"/>
    </location>
</feature>
<dbReference type="InterPro" id="IPR002937">
    <property type="entry name" value="Amino_oxidase"/>
</dbReference>
<evidence type="ECO:0000256" key="1">
    <source>
        <dbReference type="SAM" id="MobiDB-lite"/>
    </source>
</evidence>
<evidence type="ECO:0000313" key="3">
    <source>
        <dbReference type="EMBL" id="KAL3782801.1"/>
    </source>
</evidence>
<feature type="compositionally biased region" description="Gly residues" evidence="1">
    <location>
        <begin position="45"/>
        <end position="57"/>
    </location>
</feature>
<organism evidence="3 4">
    <name type="scientific">Stephanodiscus triporus</name>
    <dbReference type="NCBI Taxonomy" id="2934178"/>
    <lineage>
        <taxon>Eukaryota</taxon>
        <taxon>Sar</taxon>
        <taxon>Stramenopiles</taxon>
        <taxon>Ochrophyta</taxon>
        <taxon>Bacillariophyta</taxon>
        <taxon>Coscinodiscophyceae</taxon>
        <taxon>Thalassiosirophycidae</taxon>
        <taxon>Stephanodiscales</taxon>
        <taxon>Stephanodiscaceae</taxon>
        <taxon>Stephanodiscus</taxon>
    </lineage>
</organism>
<evidence type="ECO:0000259" key="2">
    <source>
        <dbReference type="Pfam" id="PF01593"/>
    </source>
</evidence>
<accession>A0ABD3P4Q9</accession>
<dbReference type="Proteomes" id="UP001530315">
    <property type="component" value="Unassembled WGS sequence"/>
</dbReference>
<evidence type="ECO:0000313" key="4">
    <source>
        <dbReference type="Proteomes" id="UP001530315"/>
    </source>
</evidence>
<dbReference type="EMBL" id="JALLAZ020001000">
    <property type="protein sequence ID" value="KAL3782801.1"/>
    <property type="molecule type" value="Genomic_DNA"/>
</dbReference>
<reference evidence="3 4" key="1">
    <citation type="submission" date="2024-10" db="EMBL/GenBank/DDBJ databases">
        <title>Updated reference genomes for cyclostephanoid diatoms.</title>
        <authorList>
            <person name="Roberts W.R."/>
            <person name="Alverson A.J."/>
        </authorList>
    </citation>
    <scope>NUCLEOTIDE SEQUENCE [LARGE SCALE GENOMIC DNA]</scope>
    <source>
        <strain evidence="3 4">AJA276-08</strain>
    </source>
</reference>
<proteinExistence type="predicted"/>
<dbReference type="Gene3D" id="3.50.50.60">
    <property type="entry name" value="FAD/NAD(P)-binding domain"/>
    <property type="match status" value="1"/>
</dbReference>
<comment type="caution">
    <text evidence="3">The sequence shown here is derived from an EMBL/GenBank/DDBJ whole genome shotgun (WGS) entry which is preliminary data.</text>
</comment>
<dbReference type="Pfam" id="PF02353">
    <property type="entry name" value="CMAS"/>
    <property type="match status" value="1"/>
</dbReference>
<keyword evidence="4" id="KW-1185">Reference proteome</keyword>
<name>A0ABD3P4Q9_9STRA</name>
<dbReference type="PANTHER" id="PTHR43667">
    <property type="entry name" value="CYCLOPROPANE-FATTY-ACYL-PHOSPHOLIPID SYNTHASE"/>
    <property type="match status" value="1"/>
</dbReference>
<feature type="compositionally biased region" description="Gly residues" evidence="1">
    <location>
        <begin position="420"/>
        <end position="431"/>
    </location>
</feature>
<feature type="region of interest" description="Disordered" evidence="1">
    <location>
        <begin position="93"/>
        <end position="114"/>
    </location>
</feature>
<dbReference type="SUPFAM" id="SSF53335">
    <property type="entry name" value="S-adenosyl-L-methionine-dependent methyltransferases"/>
    <property type="match status" value="1"/>
</dbReference>
<dbReference type="InterPro" id="IPR050723">
    <property type="entry name" value="CFA/CMAS"/>
</dbReference>
<feature type="region of interest" description="Disordered" evidence="1">
    <location>
        <begin position="417"/>
        <end position="441"/>
    </location>
</feature>
<dbReference type="SUPFAM" id="SSF51905">
    <property type="entry name" value="FAD/NAD(P)-binding domain"/>
    <property type="match status" value="1"/>
</dbReference>
<dbReference type="Gene3D" id="3.40.50.150">
    <property type="entry name" value="Vaccinia Virus protein VP39"/>
    <property type="match status" value="1"/>
</dbReference>
<dbReference type="CDD" id="cd02440">
    <property type="entry name" value="AdoMet_MTases"/>
    <property type="match status" value="1"/>
</dbReference>
<dbReference type="PANTHER" id="PTHR43667:SF2">
    <property type="entry name" value="FATTY ACID C-METHYL TRANSFERASE"/>
    <property type="match status" value="1"/>
</dbReference>
<dbReference type="Pfam" id="PF01593">
    <property type="entry name" value="Amino_oxidase"/>
    <property type="match status" value="1"/>
</dbReference>
<protein>
    <recommendedName>
        <fullName evidence="2">Amine oxidase domain-containing protein</fullName>
    </recommendedName>
</protein>
<feature type="region of interest" description="Disordered" evidence="1">
    <location>
        <begin position="1087"/>
        <end position="1111"/>
    </location>
</feature>
<feature type="domain" description="Amine oxidase" evidence="2">
    <location>
        <begin position="15"/>
        <end position="358"/>
    </location>
</feature>
<dbReference type="InterPro" id="IPR036188">
    <property type="entry name" value="FAD/NAD-bd_sf"/>
</dbReference>
<gene>
    <name evidence="3" type="ORF">ACHAW5_000517</name>
</gene>
<dbReference type="InterPro" id="IPR029063">
    <property type="entry name" value="SAM-dependent_MTases_sf"/>
</dbReference>